<accession>A0A2H4UVQ1</accession>
<reference evidence="1" key="1">
    <citation type="journal article" date="2017" name="Elife">
        <title>The kinetoplastid-infecting Bodo saltans virus (BsV), a window into the most abundant giant viruses in the sea.</title>
        <authorList>
            <person name="Deeg C.M."/>
            <person name="Chow C.-E.T."/>
            <person name="Suttle C.A."/>
        </authorList>
    </citation>
    <scope>NUCLEOTIDE SEQUENCE</scope>
    <source>
        <strain evidence="1">NG1</strain>
    </source>
</reference>
<evidence type="ECO:0000313" key="2">
    <source>
        <dbReference type="Proteomes" id="UP000240325"/>
    </source>
</evidence>
<protein>
    <submittedName>
        <fullName evidence="1">Uncharacterized protein</fullName>
    </submittedName>
</protein>
<dbReference type="EMBL" id="MF782455">
    <property type="protein sequence ID" value="ATZ80993.1"/>
    <property type="molecule type" value="Genomic_DNA"/>
</dbReference>
<evidence type="ECO:0000313" key="1">
    <source>
        <dbReference type="EMBL" id="ATZ80993.1"/>
    </source>
</evidence>
<organism evidence="1">
    <name type="scientific">Bodo saltans virus</name>
    <dbReference type="NCBI Taxonomy" id="2024608"/>
    <lineage>
        <taxon>Viruses</taxon>
        <taxon>Varidnaviria</taxon>
        <taxon>Bamfordvirae</taxon>
        <taxon>Nucleocytoviricota</taxon>
        <taxon>Megaviricetes</taxon>
        <taxon>Imitervirales</taxon>
        <taxon>Mimiviridae</taxon>
        <taxon>Klosneuvirinae</taxon>
        <taxon>Theiavirus</taxon>
        <taxon>Theiavirus salishense</taxon>
    </lineage>
</organism>
<proteinExistence type="predicted"/>
<gene>
    <name evidence="1" type="ORF">BMW23_0948</name>
</gene>
<dbReference type="Proteomes" id="UP000240325">
    <property type="component" value="Segment"/>
</dbReference>
<name>A0A2H4UVQ1_9VIRU</name>
<keyword evidence="2" id="KW-1185">Reference proteome</keyword>
<sequence>MKILQYLYEKYHVACNNEGLLNACLCADLPSSKYIIETMNVIPNSTHIERLCENCLDIEPLKYLHNDLNVTITKKAIDSIKENEKPSFIKYIKKLQLIGESSSDESN</sequence>